<dbReference type="RefSeq" id="WP_021726629.1">
    <property type="nucleotide sequence ID" value="NZ_AWEZ01000060.1"/>
</dbReference>
<evidence type="ECO:0000313" key="2">
    <source>
        <dbReference type="EMBL" id="ERL07218.1"/>
    </source>
</evidence>
<sequence length="356" mass="40049">MPRISVLIPIYNVEDYLEECLWSLRRQSFGDFEALCINDGSTDSSRAIIERFCGEDRRFRLVDKPNSGYGASMNRGLAEAAGELIAILESDDIMYPMALGELTGALDGHGAEVAKGSFTFYWSQDGGRDVPWDGIPSDLCDRLVDTRIDTRIFRQKASIWSGLYRRDFLDGHDIRFQESPGASFQDTSFAFKVWSCADAATFIERPIIHYRQDREASSVNSTGKAYAICGEYAHLERWLGERPADGHTDTLWTEFQVSRLNAYLWNLDRLDAGLRVGFAEQAAQEFARSRKDGTLDLSRLDGWKRLNLERLMADPAGYVAVRNRSTDAGTADKLRFCLRLGGLPALVEVLRARRGA</sequence>
<dbReference type="SUPFAM" id="SSF53448">
    <property type="entry name" value="Nucleotide-diphospho-sugar transferases"/>
    <property type="match status" value="1"/>
</dbReference>
<feature type="domain" description="Glycosyltransferase 2-like" evidence="1">
    <location>
        <begin position="5"/>
        <end position="121"/>
    </location>
</feature>
<dbReference type="PATRIC" id="fig|1125712.3.peg.1734"/>
<dbReference type="CDD" id="cd00761">
    <property type="entry name" value="Glyco_tranf_GTA_type"/>
    <property type="match status" value="1"/>
</dbReference>
<evidence type="ECO:0000259" key="1">
    <source>
        <dbReference type="Pfam" id="PF00535"/>
    </source>
</evidence>
<evidence type="ECO:0000313" key="3">
    <source>
        <dbReference type="Proteomes" id="UP000016638"/>
    </source>
</evidence>
<dbReference type="EMBL" id="AWEZ01000060">
    <property type="protein sequence ID" value="ERL07218.1"/>
    <property type="molecule type" value="Genomic_DNA"/>
</dbReference>
<keyword evidence="3" id="KW-1185">Reference proteome</keyword>
<accession>U2TM36</accession>
<dbReference type="PANTHER" id="PTHR22916:SF3">
    <property type="entry name" value="UDP-GLCNAC:BETAGAL BETA-1,3-N-ACETYLGLUCOSAMINYLTRANSFERASE-LIKE PROTEIN 1"/>
    <property type="match status" value="1"/>
</dbReference>
<dbReference type="OrthoDB" id="1666828at2"/>
<dbReference type="InterPro" id="IPR029044">
    <property type="entry name" value="Nucleotide-diphossugar_trans"/>
</dbReference>
<dbReference type="eggNOG" id="COG0463">
    <property type="taxonomic scope" value="Bacteria"/>
</dbReference>
<dbReference type="Proteomes" id="UP000016638">
    <property type="component" value="Unassembled WGS sequence"/>
</dbReference>
<keyword evidence="2" id="KW-0808">Transferase</keyword>
<proteinExistence type="predicted"/>
<name>U2TM36_9ACTN</name>
<dbReference type="GO" id="GO:0016758">
    <property type="term" value="F:hexosyltransferase activity"/>
    <property type="evidence" value="ECO:0007669"/>
    <property type="project" value="UniProtKB-ARBA"/>
</dbReference>
<dbReference type="Pfam" id="PF00535">
    <property type="entry name" value="Glycos_transf_2"/>
    <property type="match status" value="1"/>
</dbReference>
<comment type="caution">
    <text evidence="2">The sequence shown here is derived from an EMBL/GenBank/DDBJ whole genome shotgun (WGS) entry which is preliminary data.</text>
</comment>
<dbReference type="PANTHER" id="PTHR22916">
    <property type="entry name" value="GLYCOSYLTRANSFERASE"/>
    <property type="match status" value="1"/>
</dbReference>
<reference evidence="2 3" key="1">
    <citation type="submission" date="2013-08" db="EMBL/GenBank/DDBJ databases">
        <authorList>
            <person name="Durkin A.S."/>
            <person name="Haft D.R."/>
            <person name="McCorrison J."/>
            <person name="Torralba M."/>
            <person name="Gillis M."/>
            <person name="Haft D.H."/>
            <person name="Methe B."/>
            <person name="Sutton G."/>
            <person name="Nelson K.E."/>
        </authorList>
    </citation>
    <scope>NUCLEOTIDE SEQUENCE [LARGE SCALE GENOMIC DNA]</scope>
    <source>
        <strain evidence="2 3">F0195</strain>
    </source>
</reference>
<dbReference type="Gene3D" id="3.90.550.10">
    <property type="entry name" value="Spore Coat Polysaccharide Biosynthesis Protein SpsA, Chain A"/>
    <property type="match status" value="1"/>
</dbReference>
<protein>
    <submittedName>
        <fullName evidence="2">Glycosyltransferase, group 2 family protein</fullName>
    </submittedName>
</protein>
<dbReference type="InterPro" id="IPR001173">
    <property type="entry name" value="Glyco_trans_2-like"/>
</dbReference>
<dbReference type="STRING" id="1125712.HMPREF1316_1750"/>
<gene>
    <name evidence="2" type="ORF">HMPREF1316_1750</name>
</gene>
<dbReference type="AlphaFoldDB" id="U2TM36"/>
<organism evidence="2 3">
    <name type="scientific">Olsenella profusa F0195</name>
    <dbReference type="NCBI Taxonomy" id="1125712"/>
    <lineage>
        <taxon>Bacteria</taxon>
        <taxon>Bacillati</taxon>
        <taxon>Actinomycetota</taxon>
        <taxon>Coriobacteriia</taxon>
        <taxon>Coriobacteriales</taxon>
        <taxon>Atopobiaceae</taxon>
        <taxon>Olsenella</taxon>
    </lineage>
</organism>